<keyword evidence="1" id="KW-0472">Membrane</keyword>
<gene>
    <name evidence="2" type="ORF">ANDGO_05373</name>
</gene>
<dbReference type="EMBL" id="VRVR01000003">
    <property type="protein sequence ID" value="KAF0853070.1"/>
    <property type="molecule type" value="Genomic_DNA"/>
</dbReference>
<evidence type="ECO:0000313" key="3">
    <source>
        <dbReference type="Proteomes" id="UP000799049"/>
    </source>
</evidence>
<evidence type="ECO:0000313" key="2">
    <source>
        <dbReference type="EMBL" id="KAF0853070.1"/>
    </source>
</evidence>
<accession>A0A8K0AHN3</accession>
<feature type="transmembrane region" description="Helical" evidence="1">
    <location>
        <begin position="80"/>
        <end position="99"/>
    </location>
</feature>
<keyword evidence="1" id="KW-1133">Transmembrane helix</keyword>
<protein>
    <submittedName>
        <fullName evidence="2">Putative mitochondrial protein</fullName>
    </submittedName>
</protein>
<keyword evidence="3" id="KW-1185">Reference proteome</keyword>
<sequence length="290" mass="31892">MLSRLLRMMACFHQLRFFGSGAIVSLLAVYPSILVSQFASSVLFPVYVFWLRGIAITKLGYLTDALLIDHVAASPNEQKAVICMYGLLSLAANAYLWIYRPEISIPSIGELTLFAILFACYVYCTFSAKQGTFSQLCVVPLAWTVCRATWRLEMEIVLVVLSALALSFSLDEKTDKIGPATSTSIFSSDGGGDGQVEEDNTARLSIMVDLFNAAVLVGVLVHMNLGIPDLVSRWATHSSSLMGLLSFFAFSSSTTYTSPYACGSFGALSGVLWVLLRRIRQQRTRSIWEE</sequence>
<feature type="transmembrane region" description="Helical" evidence="1">
    <location>
        <begin position="204"/>
        <end position="222"/>
    </location>
</feature>
<reference evidence="2" key="1">
    <citation type="submission" date="2019-09" db="EMBL/GenBank/DDBJ databases">
        <title>The Mitochondrial Proteome of the Jakobid, Andalucia godoyi, a Protist With the Most Gene-Rich and Bacteria-Like Mitochondrial Genome.</title>
        <authorList>
            <person name="Gray M.W."/>
            <person name="Burger G."/>
            <person name="Derelle R."/>
            <person name="Klimes V."/>
            <person name="Leger M."/>
            <person name="Sarrasin M."/>
            <person name="Vlcek C."/>
            <person name="Roger A.J."/>
            <person name="Elias M."/>
            <person name="Lang B.F."/>
        </authorList>
    </citation>
    <scope>NUCLEOTIDE SEQUENCE</scope>
    <source>
        <strain evidence="2">And28</strain>
    </source>
</reference>
<evidence type="ECO:0000256" key="1">
    <source>
        <dbReference type="SAM" id="Phobius"/>
    </source>
</evidence>
<proteinExistence type="predicted"/>
<dbReference type="Proteomes" id="UP000799049">
    <property type="component" value="Unassembled WGS sequence"/>
</dbReference>
<feature type="transmembrane region" description="Helical" evidence="1">
    <location>
        <begin position="258"/>
        <end position="276"/>
    </location>
</feature>
<comment type="caution">
    <text evidence="2">The sequence shown here is derived from an EMBL/GenBank/DDBJ whole genome shotgun (WGS) entry which is preliminary data.</text>
</comment>
<dbReference type="AlphaFoldDB" id="A0A8K0AHN3"/>
<feature type="transmembrane region" description="Helical" evidence="1">
    <location>
        <begin position="105"/>
        <end position="126"/>
    </location>
</feature>
<name>A0A8K0AHN3_ANDGO</name>
<organism evidence="2 3">
    <name type="scientific">Andalucia godoyi</name>
    <name type="common">Flagellate</name>
    <dbReference type="NCBI Taxonomy" id="505711"/>
    <lineage>
        <taxon>Eukaryota</taxon>
        <taxon>Discoba</taxon>
        <taxon>Jakobida</taxon>
        <taxon>Andalucina</taxon>
        <taxon>Andaluciidae</taxon>
        <taxon>Andalucia</taxon>
    </lineage>
</organism>
<feature type="transmembrane region" description="Helical" evidence="1">
    <location>
        <begin position="47"/>
        <end position="68"/>
    </location>
</feature>
<keyword evidence="1" id="KW-0812">Transmembrane</keyword>